<evidence type="ECO:0000256" key="1">
    <source>
        <dbReference type="SAM" id="Phobius"/>
    </source>
</evidence>
<organism evidence="2 3">
    <name type="scientific">Coprinellus micaceus</name>
    <name type="common">Glistening ink-cap mushroom</name>
    <name type="synonym">Coprinus micaceus</name>
    <dbReference type="NCBI Taxonomy" id="71717"/>
    <lineage>
        <taxon>Eukaryota</taxon>
        <taxon>Fungi</taxon>
        <taxon>Dikarya</taxon>
        <taxon>Basidiomycota</taxon>
        <taxon>Agaricomycotina</taxon>
        <taxon>Agaricomycetes</taxon>
        <taxon>Agaricomycetidae</taxon>
        <taxon>Agaricales</taxon>
        <taxon>Agaricineae</taxon>
        <taxon>Psathyrellaceae</taxon>
        <taxon>Coprinellus</taxon>
    </lineage>
</organism>
<reference evidence="2 3" key="1">
    <citation type="journal article" date="2019" name="Nat. Ecol. Evol.">
        <title>Megaphylogeny resolves global patterns of mushroom evolution.</title>
        <authorList>
            <person name="Varga T."/>
            <person name="Krizsan K."/>
            <person name="Foldi C."/>
            <person name="Dima B."/>
            <person name="Sanchez-Garcia M."/>
            <person name="Sanchez-Ramirez S."/>
            <person name="Szollosi G.J."/>
            <person name="Szarkandi J.G."/>
            <person name="Papp V."/>
            <person name="Albert L."/>
            <person name="Andreopoulos W."/>
            <person name="Angelini C."/>
            <person name="Antonin V."/>
            <person name="Barry K.W."/>
            <person name="Bougher N.L."/>
            <person name="Buchanan P."/>
            <person name="Buyck B."/>
            <person name="Bense V."/>
            <person name="Catcheside P."/>
            <person name="Chovatia M."/>
            <person name="Cooper J."/>
            <person name="Damon W."/>
            <person name="Desjardin D."/>
            <person name="Finy P."/>
            <person name="Geml J."/>
            <person name="Haridas S."/>
            <person name="Hughes K."/>
            <person name="Justo A."/>
            <person name="Karasinski D."/>
            <person name="Kautmanova I."/>
            <person name="Kiss B."/>
            <person name="Kocsube S."/>
            <person name="Kotiranta H."/>
            <person name="LaButti K.M."/>
            <person name="Lechner B.E."/>
            <person name="Liimatainen K."/>
            <person name="Lipzen A."/>
            <person name="Lukacs Z."/>
            <person name="Mihaltcheva S."/>
            <person name="Morgado L.N."/>
            <person name="Niskanen T."/>
            <person name="Noordeloos M.E."/>
            <person name="Ohm R.A."/>
            <person name="Ortiz-Santana B."/>
            <person name="Ovrebo C."/>
            <person name="Racz N."/>
            <person name="Riley R."/>
            <person name="Savchenko A."/>
            <person name="Shiryaev A."/>
            <person name="Soop K."/>
            <person name="Spirin V."/>
            <person name="Szebenyi C."/>
            <person name="Tomsovsky M."/>
            <person name="Tulloss R.E."/>
            <person name="Uehling J."/>
            <person name="Grigoriev I.V."/>
            <person name="Vagvolgyi C."/>
            <person name="Papp T."/>
            <person name="Martin F.M."/>
            <person name="Miettinen O."/>
            <person name="Hibbett D.S."/>
            <person name="Nagy L.G."/>
        </authorList>
    </citation>
    <scope>NUCLEOTIDE SEQUENCE [LARGE SCALE GENOMIC DNA]</scope>
    <source>
        <strain evidence="2 3">FP101781</strain>
    </source>
</reference>
<accession>A0A4Y7T3J9</accession>
<gene>
    <name evidence="2" type="ORF">FA13DRAFT_1735278</name>
</gene>
<evidence type="ECO:0000313" key="2">
    <source>
        <dbReference type="EMBL" id="TEB28753.1"/>
    </source>
</evidence>
<dbReference type="Proteomes" id="UP000298030">
    <property type="component" value="Unassembled WGS sequence"/>
</dbReference>
<proteinExistence type="predicted"/>
<dbReference type="AlphaFoldDB" id="A0A4Y7T3J9"/>
<keyword evidence="1" id="KW-0812">Transmembrane</keyword>
<protein>
    <submittedName>
        <fullName evidence="2">Uncharacterized protein</fullName>
    </submittedName>
</protein>
<evidence type="ECO:0000313" key="3">
    <source>
        <dbReference type="Proteomes" id="UP000298030"/>
    </source>
</evidence>
<keyword evidence="1" id="KW-0472">Membrane</keyword>
<comment type="caution">
    <text evidence="2">The sequence shown here is derived from an EMBL/GenBank/DDBJ whole genome shotgun (WGS) entry which is preliminary data.</text>
</comment>
<dbReference type="EMBL" id="QPFP01000030">
    <property type="protein sequence ID" value="TEB28753.1"/>
    <property type="molecule type" value="Genomic_DNA"/>
</dbReference>
<keyword evidence="3" id="KW-1185">Reference proteome</keyword>
<name>A0A4Y7T3J9_COPMI</name>
<sequence length="104" mass="11718">MHTPRARHIFLELSDNVSRVRPRRECPSTVLTAQGISFRIGPVNLNSANPSQNAQRYSCNSLLISVVPSLLLFLLPSAPALRFQHPHFTHPTKVHLKREADKTN</sequence>
<keyword evidence="1" id="KW-1133">Transmembrane helix</keyword>
<feature type="transmembrane region" description="Helical" evidence="1">
    <location>
        <begin position="62"/>
        <end position="81"/>
    </location>
</feature>